<comment type="caution">
    <text evidence="2">The sequence shown here is derived from an EMBL/GenBank/DDBJ whole genome shotgun (WGS) entry which is preliminary data.</text>
</comment>
<dbReference type="Proteomes" id="UP000298493">
    <property type="component" value="Unassembled WGS sequence"/>
</dbReference>
<feature type="chain" id="PRO_5021219845" evidence="1">
    <location>
        <begin position="19"/>
        <end position="271"/>
    </location>
</feature>
<dbReference type="EMBL" id="SNSC02000007">
    <property type="protein sequence ID" value="TID23024.1"/>
    <property type="molecule type" value="Genomic_DNA"/>
</dbReference>
<evidence type="ECO:0000313" key="3">
    <source>
        <dbReference type="Proteomes" id="UP000298493"/>
    </source>
</evidence>
<evidence type="ECO:0000313" key="2">
    <source>
        <dbReference type="EMBL" id="TID23024.1"/>
    </source>
</evidence>
<feature type="signal peptide" evidence="1">
    <location>
        <begin position="1"/>
        <end position="18"/>
    </location>
</feature>
<dbReference type="STRING" id="86259.A0A4Z1PLT2"/>
<sequence>MHALALLSFAALAAVTVGQSHYKHGPTFGWRRGKAAYVISAETTLTPGPPPNPQVPRLAVWPGMDTSGGLIQPIIVSTSQREYPACKAGPKQWCVFASYLSYPSSQKMGKQVAMDGDDKLRMKFQYNATIGGYEQWLYLKDEMVSYIGAKTGKAKGFYTDTECQGAHSGIVSAHGMSLAPSLPQSPTSSSFHAFRSFSDLDFAEYYNTTIVLSAADPTWGPNPSNHMMACADKISTPDGGKTWVIPTIKVSQSVATKDFDGKNPPGPIICK</sequence>
<protein>
    <submittedName>
        <fullName evidence="2">Uncharacterized protein</fullName>
    </submittedName>
</protein>
<proteinExistence type="predicted"/>
<reference evidence="2 3" key="1">
    <citation type="submission" date="2019-04" db="EMBL/GenBank/DDBJ databases">
        <title>High contiguity whole genome sequence and gene annotation resource for two Venturia nashicola isolates.</title>
        <authorList>
            <person name="Prokchorchik M."/>
            <person name="Won K."/>
            <person name="Lee Y."/>
            <person name="Choi E.D."/>
            <person name="Segonzac C."/>
            <person name="Sohn K.H."/>
        </authorList>
    </citation>
    <scope>NUCLEOTIDE SEQUENCE [LARGE SCALE GENOMIC DNA]</scope>
    <source>
        <strain evidence="2 3">PRI2</strain>
    </source>
</reference>
<name>A0A4Z1PLT2_9PEZI</name>
<keyword evidence="3" id="KW-1185">Reference proteome</keyword>
<accession>A0A4Z1PLT2</accession>
<keyword evidence="1" id="KW-0732">Signal</keyword>
<evidence type="ECO:0000256" key="1">
    <source>
        <dbReference type="SAM" id="SignalP"/>
    </source>
</evidence>
<gene>
    <name evidence="2" type="ORF">E6O75_ATG02198</name>
</gene>
<dbReference type="AlphaFoldDB" id="A0A4Z1PLT2"/>
<organism evidence="2 3">
    <name type="scientific">Venturia nashicola</name>
    <dbReference type="NCBI Taxonomy" id="86259"/>
    <lineage>
        <taxon>Eukaryota</taxon>
        <taxon>Fungi</taxon>
        <taxon>Dikarya</taxon>
        <taxon>Ascomycota</taxon>
        <taxon>Pezizomycotina</taxon>
        <taxon>Dothideomycetes</taxon>
        <taxon>Pleosporomycetidae</taxon>
        <taxon>Venturiales</taxon>
        <taxon>Venturiaceae</taxon>
        <taxon>Venturia</taxon>
    </lineage>
</organism>